<accession>G3A7Y8</accession>
<sequence length="70" mass="8169">MARLGPSVVESYRMVAFFALRRLLVQVRWLPEMVAKINGERPLDLSRPMPEEKNTQLRELASLDCMHNWA</sequence>
<name>G3A7Y8_9RALS</name>
<reference evidence="1" key="1">
    <citation type="journal article" date="2011" name="PLoS ONE">
        <title>Ralstonia syzygii, the Blood Disease Bacterium and some Asian R. solanacearum strains form a single genomic species despite divergent lifestyles.</title>
        <authorList>
            <person name="Remenant B."/>
            <person name="de Cambiaire J.C."/>
            <person name="Cellier G."/>
            <person name="Jacobs J.M."/>
            <person name="Mangenot S."/>
            <person name="Barbe V."/>
            <person name="Lajus A."/>
            <person name="Vallenet D."/>
            <person name="Medigue C."/>
            <person name="Fegan M."/>
            <person name="Allen C."/>
            <person name="Prior P."/>
        </authorList>
    </citation>
    <scope>NUCLEOTIDE SEQUENCE</scope>
    <source>
        <strain evidence="1">R24</strain>
    </source>
</reference>
<dbReference type="EMBL" id="FR854089">
    <property type="protein sequence ID" value="CCA86626.1"/>
    <property type="molecule type" value="Genomic_DNA"/>
</dbReference>
<reference evidence="1" key="2">
    <citation type="submission" date="2011-04" db="EMBL/GenBank/DDBJ databases">
        <authorList>
            <person name="Genoscope - CEA"/>
        </authorList>
    </citation>
    <scope>NUCLEOTIDE SEQUENCE</scope>
    <source>
        <strain evidence="1">R24</strain>
    </source>
</reference>
<organism evidence="1">
    <name type="scientific">Ralstonia syzygii R24</name>
    <dbReference type="NCBI Taxonomy" id="907261"/>
    <lineage>
        <taxon>Bacteria</taxon>
        <taxon>Pseudomonadati</taxon>
        <taxon>Pseudomonadota</taxon>
        <taxon>Betaproteobacteria</taxon>
        <taxon>Burkholderiales</taxon>
        <taxon>Burkholderiaceae</taxon>
        <taxon>Ralstonia</taxon>
        <taxon>Ralstonia solanacearum species complex</taxon>
    </lineage>
</organism>
<gene>
    <name evidence="1" type="ORF">RALSY_40857</name>
</gene>
<proteinExistence type="predicted"/>
<dbReference type="AlphaFoldDB" id="G3A7Y8"/>
<protein>
    <submittedName>
        <fullName evidence="1">Uncharacterized protein</fullName>
    </submittedName>
</protein>
<evidence type="ECO:0000313" key="1">
    <source>
        <dbReference type="EMBL" id="CCA86626.1"/>
    </source>
</evidence>